<feature type="domain" description="SAWADEE" evidence="2">
    <location>
        <begin position="116"/>
        <end position="243"/>
    </location>
</feature>
<evidence type="ECO:0000313" key="3">
    <source>
        <dbReference type="EMBL" id="KAK6912759.1"/>
    </source>
</evidence>
<proteinExistence type="predicted"/>
<keyword evidence="4" id="KW-1185">Reference proteome</keyword>
<dbReference type="GO" id="GO:0003682">
    <property type="term" value="F:chromatin binding"/>
    <property type="evidence" value="ECO:0007669"/>
    <property type="project" value="InterPro"/>
</dbReference>
<accession>A0AAN8UF06</accession>
<dbReference type="PANTHER" id="PTHR33827">
    <property type="entry name" value="PROTEIN SAWADEE HOMEODOMAIN HOMOLOG 2"/>
    <property type="match status" value="1"/>
</dbReference>
<dbReference type="EMBL" id="JBAMMX010000027">
    <property type="protein sequence ID" value="KAK6912759.1"/>
    <property type="molecule type" value="Genomic_DNA"/>
</dbReference>
<organism evidence="3 4">
    <name type="scientific">Dillenia turbinata</name>
    <dbReference type="NCBI Taxonomy" id="194707"/>
    <lineage>
        <taxon>Eukaryota</taxon>
        <taxon>Viridiplantae</taxon>
        <taxon>Streptophyta</taxon>
        <taxon>Embryophyta</taxon>
        <taxon>Tracheophyta</taxon>
        <taxon>Spermatophyta</taxon>
        <taxon>Magnoliopsida</taxon>
        <taxon>eudicotyledons</taxon>
        <taxon>Gunneridae</taxon>
        <taxon>Pentapetalae</taxon>
        <taxon>Dilleniales</taxon>
        <taxon>Dilleniaceae</taxon>
        <taxon>Dillenia</taxon>
    </lineage>
</organism>
<dbReference type="Proteomes" id="UP001370490">
    <property type="component" value="Unassembled WGS sequence"/>
</dbReference>
<evidence type="ECO:0000259" key="2">
    <source>
        <dbReference type="Pfam" id="PF16719"/>
    </source>
</evidence>
<protein>
    <submittedName>
        <fullName evidence="3">SAWADEE domain</fullName>
    </submittedName>
</protein>
<comment type="caution">
    <text evidence="3">The sequence shown here is derived from an EMBL/GenBank/DDBJ whole genome shotgun (WGS) entry which is preliminary data.</text>
</comment>
<dbReference type="InterPro" id="IPR039276">
    <property type="entry name" value="SHH1/2"/>
</dbReference>
<dbReference type="Gene3D" id="2.40.50.40">
    <property type="match status" value="1"/>
</dbReference>
<gene>
    <name evidence="3" type="ORF">RJ641_022360</name>
</gene>
<name>A0AAN8UF06_9MAGN</name>
<dbReference type="Gene3D" id="2.30.30.140">
    <property type="match status" value="1"/>
</dbReference>
<feature type="region of interest" description="Disordered" evidence="1">
    <location>
        <begin position="78"/>
        <end position="110"/>
    </location>
</feature>
<evidence type="ECO:0000313" key="4">
    <source>
        <dbReference type="Proteomes" id="UP001370490"/>
    </source>
</evidence>
<reference evidence="3 4" key="1">
    <citation type="submission" date="2023-12" db="EMBL/GenBank/DDBJ databases">
        <title>A high-quality genome assembly for Dillenia turbinata (Dilleniales).</title>
        <authorList>
            <person name="Chanderbali A."/>
        </authorList>
    </citation>
    <scope>NUCLEOTIDE SEQUENCE [LARGE SCALE GENOMIC DNA]</scope>
    <source>
        <strain evidence="3">LSX21</strain>
        <tissue evidence="3">Leaf</tissue>
    </source>
</reference>
<evidence type="ECO:0000256" key="1">
    <source>
        <dbReference type="SAM" id="MobiDB-lite"/>
    </source>
</evidence>
<sequence length="250" mass="29132">MERLRPRQRERPSFSGFTKAEVEKMEKLLIESGDRSLDNKFFQNLARNFNRASSRAGKPAVKTSEIRCWFQDNLQHCQPKVSSSPKTLKETDDCPPSSPKKTTQLPKGDKVPDLSELEFEAKSSKDGAWYDVDIFLAHRFLSSGEPEVLVRFVGFGAEEDEWVNIKKCVRERSVPLEHSECQKVKVGDVVLCFQERRDQAIYYDARVMDIQRRLHDIRGCRCIFLVRYDHDNAEERVRLRRLCGRPTYQT</sequence>
<dbReference type="PANTHER" id="PTHR33827:SF3">
    <property type="entry name" value="OS09G0346900 PROTEIN"/>
    <property type="match status" value="1"/>
</dbReference>
<dbReference type="AlphaFoldDB" id="A0AAN8UF06"/>
<dbReference type="Pfam" id="PF16719">
    <property type="entry name" value="SAWADEE"/>
    <property type="match status" value="1"/>
</dbReference>
<dbReference type="InterPro" id="IPR032001">
    <property type="entry name" value="SAWADEE_dom"/>
</dbReference>